<dbReference type="AlphaFoldDB" id="E6QU71"/>
<accession>E6QU71</accession>
<evidence type="ECO:0000313" key="1">
    <source>
        <dbReference type="EMBL" id="CBI10793.1"/>
    </source>
</evidence>
<dbReference type="EMBL" id="CABR01000106">
    <property type="protein sequence ID" value="CBI10793.1"/>
    <property type="molecule type" value="Genomic_DNA"/>
</dbReference>
<organism evidence="1">
    <name type="scientific">mine drainage metagenome</name>
    <dbReference type="NCBI Taxonomy" id="410659"/>
    <lineage>
        <taxon>unclassified sequences</taxon>
        <taxon>metagenomes</taxon>
        <taxon>ecological metagenomes</taxon>
    </lineage>
</organism>
<dbReference type="InterPro" id="IPR010131">
    <property type="entry name" value="MdtP/NodT-like"/>
</dbReference>
<dbReference type="Pfam" id="PF02321">
    <property type="entry name" value="OEP"/>
    <property type="match status" value="1"/>
</dbReference>
<gene>
    <name evidence="1" type="ORF">CARN7_1590</name>
</gene>
<dbReference type="GO" id="GO:0015562">
    <property type="term" value="F:efflux transmembrane transporter activity"/>
    <property type="evidence" value="ECO:0007669"/>
    <property type="project" value="InterPro"/>
</dbReference>
<sequence length="442" mass="47934">MRILLRLSGYLPVIVLSACAVYAPKPLPQQLDVATTVSALHIDNPSRAAPRLTHLFDPAQGLDSESLAMLAVANNPQLRVARAGLGVAQAQVFSAGLLADPQLALSQADAMTVGALNAWTLGLGFDVGDWLMRSSREHIAGAQLSQVQQQLLWQEWQVVAQARVLYVQLRTQAAVLPLLQREQKFLTDNYQADQVALAAQNMTADAVNANWLALQTVNLQLNALRRDLRQNRADLNGLLGLSDTAQVTLVGEFVPQTIDASHVRAQLLTLVKRRPDMVALAAAYQAREASYHAAVLAQFPVLSVGVTRATDNFGDNSIGPDINLSLPIFNRNRGNIAIAKASREQIYQTYQARLDSAYREVVVALDNLPLIQQQLAQMRAGLPALRAEAEQAKAAYQAGNFTAAELAQAQIIYLAKRIEIVKLQAMLAGQQIALLTLLGPDA</sequence>
<comment type="caution">
    <text evidence="1">The sequence shown here is derived from an EMBL/GenBank/DDBJ whole genome shotgun (WGS) entry which is preliminary data.</text>
</comment>
<protein>
    <submittedName>
        <fullName evidence="1">Putative Integral outer membrane protein TolC,efflux pump component</fullName>
    </submittedName>
</protein>
<dbReference type="PANTHER" id="PTHR30203">
    <property type="entry name" value="OUTER MEMBRANE CATION EFFLUX PROTEIN"/>
    <property type="match status" value="1"/>
</dbReference>
<dbReference type="Gene3D" id="1.20.1600.10">
    <property type="entry name" value="Outer membrane efflux proteins (OEP)"/>
    <property type="match status" value="1"/>
</dbReference>
<dbReference type="InterPro" id="IPR003423">
    <property type="entry name" value="OMP_efflux"/>
</dbReference>
<dbReference type="SUPFAM" id="SSF56954">
    <property type="entry name" value="Outer membrane efflux proteins (OEP)"/>
    <property type="match status" value="1"/>
</dbReference>
<reference evidence="1" key="1">
    <citation type="submission" date="2009-10" db="EMBL/GenBank/DDBJ databases">
        <title>Diversity of trophic interactions inside an arsenic-rich microbial ecosystem.</title>
        <authorList>
            <person name="Bertin P.N."/>
            <person name="Heinrich-Salmeron A."/>
            <person name="Pelletier E."/>
            <person name="Goulhen-Chollet F."/>
            <person name="Arsene-Ploetze F."/>
            <person name="Gallien S."/>
            <person name="Calteau A."/>
            <person name="Vallenet D."/>
            <person name="Casiot C."/>
            <person name="Chane-Woon-Ming B."/>
            <person name="Giloteaux L."/>
            <person name="Barakat M."/>
            <person name="Bonnefoy V."/>
            <person name="Bruneel O."/>
            <person name="Chandler M."/>
            <person name="Cleiss J."/>
            <person name="Duran R."/>
            <person name="Elbaz-Poulichet F."/>
            <person name="Fonknechten N."/>
            <person name="Lauga B."/>
            <person name="Mornico D."/>
            <person name="Ortet P."/>
            <person name="Schaeffer C."/>
            <person name="Siguier P."/>
            <person name="Alexander Thil Smith A."/>
            <person name="Van Dorsselaer A."/>
            <person name="Weissenbach J."/>
            <person name="Medigue C."/>
            <person name="Le Paslier D."/>
        </authorList>
    </citation>
    <scope>NUCLEOTIDE SEQUENCE</scope>
</reference>
<name>E6QU71_9ZZZZ</name>
<proteinExistence type="predicted"/>
<dbReference type="PROSITE" id="PS51257">
    <property type="entry name" value="PROKAR_LIPOPROTEIN"/>
    <property type="match status" value="1"/>
</dbReference>
<dbReference type="PANTHER" id="PTHR30203:SF23">
    <property type="entry name" value="OUTER MEMBRANE EFFLUX PROTEIN"/>
    <property type="match status" value="1"/>
</dbReference>